<feature type="compositionally biased region" description="Basic and acidic residues" evidence="1">
    <location>
        <begin position="59"/>
        <end position="70"/>
    </location>
</feature>
<proteinExistence type="predicted"/>
<name>A0AAV1T3T4_9STRA</name>
<evidence type="ECO:0000256" key="1">
    <source>
        <dbReference type="SAM" id="MobiDB-lite"/>
    </source>
</evidence>
<organism evidence="2 3">
    <name type="scientific">Peronospora matthiolae</name>
    <dbReference type="NCBI Taxonomy" id="2874970"/>
    <lineage>
        <taxon>Eukaryota</taxon>
        <taxon>Sar</taxon>
        <taxon>Stramenopiles</taxon>
        <taxon>Oomycota</taxon>
        <taxon>Peronosporomycetes</taxon>
        <taxon>Peronosporales</taxon>
        <taxon>Peronosporaceae</taxon>
        <taxon>Peronospora</taxon>
    </lineage>
</organism>
<protein>
    <submittedName>
        <fullName evidence="2">Uncharacterized protein</fullName>
    </submittedName>
</protein>
<reference evidence="2" key="1">
    <citation type="submission" date="2024-01" db="EMBL/GenBank/DDBJ databases">
        <authorList>
            <person name="Webb A."/>
        </authorList>
    </citation>
    <scope>NUCLEOTIDE SEQUENCE</scope>
    <source>
        <strain evidence="2">Pm1</strain>
    </source>
</reference>
<gene>
    <name evidence="2" type="ORF">PM001_LOCUS2274</name>
</gene>
<evidence type="ECO:0000313" key="2">
    <source>
        <dbReference type="EMBL" id="CAK7901456.1"/>
    </source>
</evidence>
<dbReference type="EMBL" id="CAKLBY020000024">
    <property type="protein sequence ID" value="CAK7901456.1"/>
    <property type="molecule type" value="Genomic_DNA"/>
</dbReference>
<accession>A0AAV1T3T4</accession>
<feature type="compositionally biased region" description="Basic and acidic residues" evidence="1">
    <location>
        <begin position="96"/>
        <end position="105"/>
    </location>
</feature>
<sequence length="160" mass="17546">MYEGIDNLKSLYDRAGKTFSSGPSAVQDVLHRTARPDPVRQPSVGSGAPKYPSTGDSRATGRDNSSDVRSRRGGSTAAQPDSAGHRESSLMELEEDGRRSPHNRGEACVPERFFDRVTQGLRGDLEHERDRRLQLADTVSKHRAEFAIAHLENESSDVSA</sequence>
<feature type="compositionally biased region" description="Basic and acidic residues" evidence="1">
    <location>
        <begin position="29"/>
        <end position="38"/>
    </location>
</feature>
<dbReference type="Proteomes" id="UP001162060">
    <property type="component" value="Unassembled WGS sequence"/>
</dbReference>
<feature type="region of interest" description="Disordered" evidence="1">
    <location>
        <begin position="1"/>
        <end position="107"/>
    </location>
</feature>
<evidence type="ECO:0000313" key="3">
    <source>
        <dbReference type="Proteomes" id="UP001162060"/>
    </source>
</evidence>
<dbReference type="AlphaFoldDB" id="A0AAV1T3T4"/>
<comment type="caution">
    <text evidence="2">The sequence shown here is derived from an EMBL/GenBank/DDBJ whole genome shotgun (WGS) entry which is preliminary data.</text>
</comment>